<keyword evidence="1" id="KW-1133">Transmembrane helix</keyword>
<protein>
    <submittedName>
        <fullName evidence="2">Uncharacterized protein</fullName>
    </submittedName>
</protein>
<proteinExistence type="predicted"/>
<organism evidence="2 3">
    <name type="scientific">Pholiota conissans</name>
    <dbReference type="NCBI Taxonomy" id="109636"/>
    <lineage>
        <taxon>Eukaryota</taxon>
        <taxon>Fungi</taxon>
        <taxon>Dikarya</taxon>
        <taxon>Basidiomycota</taxon>
        <taxon>Agaricomycotina</taxon>
        <taxon>Agaricomycetes</taxon>
        <taxon>Agaricomycetidae</taxon>
        <taxon>Agaricales</taxon>
        <taxon>Agaricineae</taxon>
        <taxon>Strophariaceae</taxon>
        <taxon>Pholiota</taxon>
    </lineage>
</organism>
<sequence>MESPPMSLHPSMIPLTLDLSFFSLVLTIIHLASRPQQPFAARSLLHNTCQSLQPGWFQSVRSRGISPWVWLFLLPCASSLPSITRHSCATQHRFAAICPVRASFKVCRSVTFFLLSMQASLRAHASLHPEHVSFTLVSTFVVMHRSTRRTQPLCHCAVHDTIYARSAFGWMCRSAYVSTSIFLPVPPMA</sequence>
<keyword evidence="1" id="KW-0472">Membrane</keyword>
<gene>
    <name evidence="2" type="ORF">BDN70DRAFT_249011</name>
</gene>
<name>A0A9P5YVV3_9AGAR</name>
<keyword evidence="3" id="KW-1185">Reference proteome</keyword>
<dbReference type="Proteomes" id="UP000807469">
    <property type="component" value="Unassembled WGS sequence"/>
</dbReference>
<evidence type="ECO:0000313" key="3">
    <source>
        <dbReference type="Proteomes" id="UP000807469"/>
    </source>
</evidence>
<keyword evidence="1" id="KW-0812">Transmembrane</keyword>
<accession>A0A9P5YVV3</accession>
<feature type="transmembrane region" description="Helical" evidence="1">
    <location>
        <begin position="12"/>
        <end position="32"/>
    </location>
</feature>
<dbReference type="AlphaFoldDB" id="A0A9P5YVV3"/>
<comment type="caution">
    <text evidence="2">The sequence shown here is derived from an EMBL/GenBank/DDBJ whole genome shotgun (WGS) entry which is preliminary data.</text>
</comment>
<evidence type="ECO:0000256" key="1">
    <source>
        <dbReference type="SAM" id="Phobius"/>
    </source>
</evidence>
<dbReference type="EMBL" id="MU155330">
    <property type="protein sequence ID" value="KAF9475499.1"/>
    <property type="molecule type" value="Genomic_DNA"/>
</dbReference>
<evidence type="ECO:0000313" key="2">
    <source>
        <dbReference type="EMBL" id="KAF9475499.1"/>
    </source>
</evidence>
<reference evidence="2" key="1">
    <citation type="submission" date="2020-11" db="EMBL/GenBank/DDBJ databases">
        <authorList>
            <consortium name="DOE Joint Genome Institute"/>
            <person name="Ahrendt S."/>
            <person name="Riley R."/>
            <person name="Andreopoulos W."/>
            <person name="Labutti K."/>
            <person name="Pangilinan J."/>
            <person name="Ruiz-Duenas F.J."/>
            <person name="Barrasa J.M."/>
            <person name="Sanchez-Garcia M."/>
            <person name="Camarero S."/>
            <person name="Miyauchi S."/>
            <person name="Serrano A."/>
            <person name="Linde D."/>
            <person name="Babiker R."/>
            <person name="Drula E."/>
            <person name="Ayuso-Fernandez I."/>
            <person name="Pacheco R."/>
            <person name="Padilla G."/>
            <person name="Ferreira P."/>
            <person name="Barriuso J."/>
            <person name="Kellner H."/>
            <person name="Castanera R."/>
            <person name="Alfaro M."/>
            <person name="Ramirez L."/>
            <person name="Pisabarro A.G."/>
            <person name="Kuo A."/>
            <person name="Tritt A."/>
            <person name="Lipzen A."/>
            <person name="He G."/>
            <person name="Yan M."/>
            <person name="Ng V."/>
            <person name="Cullen D."/>
            <person name="Martin F."/>
            <person name="Rosso M.-N."/>
            <person name="Henrissat B."/>
            <person name="Hibbett D."/>
            <person name="Martinez A.T."/>
            <person name="Grigoriev I.V."/>
        </authorList>
    </citation>
    <scope>NUCLEOTIDE SEQUENCE</scope>
    <source>
        <strain evidence="2">CIRM-BRFM 674</strain>
    </source>
</reference>